<accession>A0ABD0LJZ3</accession>
<keyword evidence="1" id="KW-0893">Thyroid hormones biosynthesis</keyword>
<dbReference type="Gene3D" id="3.40.30.10">
    <property type="entry name" value="Glutaredoxin"/>
    <property type="match status" value="1"/>
</dbReference>
<evidence type="ECO:0000313" key="2">
    <source>
        <dbReference type="EMBL" id="KAK7499862.1"/>
    </source>
</evidence>
<comment type="similarity">
    <text evidence="1">Belongs to the iodothyronine deiodinase family.</text>
</comment>
<protein>
    <recommendedName>
        <fullName evidence="1">Iodothyronine deiodinase</fullName>
    </recommendedName>
</protein>
<keyword evidence="1" id="KW-0712">Selenocysteine</keyword>
<dbReference type="AlphaFoldDB" id="A0ABD0LJZ3"/>
<evidence type="ECO:0000256" key="1">
    <source>
        <dbReference type="RuleBase" id="RU000676"/>
    </source>
</evidence>
<dbReference type="Proteomes" id="UP001519460">
    <property type="component" value="Unassembled WGS sequence"/>
</dbReference>
<organism evidence="2 3">
    <name type="scientific">Batillaria attramentaria</name>
    <dbReference type="NCBI Taxonomy" id="370345"/>
    <lineage>
        <taxon>Eukaryota</taxon>
        <taxon>Metazoa</taxon>
        <taxon>Spiralia</taxon>
        <taxon>Lophotrochozoa</taxon>
        <taxon>Mollusca</taxon>
        <taxon>Gastropoda</taxon>
        <taxon>Caenogastropoda</taxon>
        <taxon>Sorbeoconcha</taxon>
        <taxon>Cerithioidea</taxon>
        <taxon>Batillariidae</taxon>
        <taxon>Batillaria</taxon>
    </lineage>
</organism>
<dbReference type="GO" id="GO:0042446">
    <property type="term" value="P:hormone biosynthetic process"/>
    <property type="evidence" value="ECO:0007669"/>
    <property type="project" value="UniProtKB-KW"/>
</dbReference>
<dbReference type="InterPro" id="IPR000643">
    <property type="entry name" value="Iodothyronine_deiodinase"/>
</dbReference>
<dbReference type="PANTHER" id="PTHR11781:SF22">
    <property type="entry name" value="TYPE I IODOTHYRONINE DEIODINASE"/>
    <property type="match status" value="1"/>
</dbReference>
<gene>
    <name evidence="2" type="ORF">BaRGS_00008953</name>
</gene>
<comment type="caution">
    <text evidence="2">The sequence shown here is derived from an EMBL/GenBank/DDBJ whole genome shotgun (WGS) entry which is preliminary data.</text>
</comment>
<sequence length="242" mass="27609">MEMLEMVRFCWGFVMLVLETCKRAAVLILAQLMPSLKSSLEEDMVEVMRDTALKEDDYLDTLYSFKYLRQYFNARFIDLFCQARLSGPAPNPHVLTLSGERVGILSAMKPGRPLLRHFNSVVKGYADLADFRIVYIREAHPTDGWAFRNNYDIKVHRSLRDRMDAAEQLVARKPACPVLVDDIHDESNYAYGGLPERLYIVLDSRVVYAGHRGPAGYVVKEVEDWLAAFRKLQDGGRANGKA</sequence>
<name>A0ABD0LJZ3_9CAEN</name>
<dbReference type="PANTHER" id="PTHR11781">
    <property type="entry name" value="IODOTHYRONINE DEIODINASE"/>
    <property type="match status" value="1"/>
</dbReference>
<reference evidence="2 3" key="1">
    <citation type="journal article" date="2023" name="Sci. Data">
        <title>Genome assembly of the Korean intertidal mud-creeper Batillaria attramentaria.</title>
        <authorList>
            <person name="Patra A.K."/>
            <person name="Ho P.T."/>
            <person name="Jun S."/>
            <person name="Lee S.J."/>
            <person name="Kim Y."/>
            <person name="Won Y.J."/>
        </authorList>
    </citation>
    <scope>NUCLEOTIDE SEQUENCE [LARGE SCALE GENOMIC DNA]</scope>
    <source>
        <strain evidence="2">Wonlab-2016</strain>
    </source>
</reference>
<proteinExistence type="inferred from homology"/>
<dbReference type="GO" id="GO:0016491">
    <property type="term" value="F:oxidoreductase activity"/>
    <property type="evidence" value="ECO:0007669"/>
    <property type="project" value="UniProtKB-KW"/>
</dbReference>
<keyword evidence="1" id="KW-0560">Oxidoreductase</keyword>
<dbReference type="EMBL" id="JACVVK020000041">
    <property type="protein sequence ID" value="KAK7499862.1"/>
    <property type="molecule type" value="Genomic_DNA"/>
</dbReference>
<comment type="function">
    <text evidence="1">Responsible for the deiodination of T4 (3,5,3',5'-tetraiodothyronine).</text>
</comment>
<dbReference type="Pfam" id="PF00837">
    <property type="entry name" value="T4_deiodinase"/>
    <property type="match status" value="1"/>
</dbReference>
<evidence type="ECO:0000313" key="3">
    <source>
        <dbReference type="Proteomes" id="UP001519460"/>
    </source>
</evidence>
<keyword evidence="3" id="KW-1185">Reference proteome</keyword>